<reference evidence="1 2" key="1">
    <citation type="journal article" date="2024" name="J Genomics">
        <title>Draft genome sequencing and assembly of Favolaschia claudopus CIRM-BRFM 2984 isolated from oak limbs.</title>
        <authorList>
            <person name="Navarro D."/>
            <person name="Drula E."/>
            <person name="Chaduli D."/>
            <person name="Cazenave R."/>
            <person name="Ahrendt S."/>
            <person name="Wang J."/>
            <person name="Lipzen A."/>
            <person name="Daum C."/>
            <person name="Barry K."/>
            <person name="Grigoriev I.V."/>
            <person name="Favel A."/>
            <person name="Rosso M.N."/>
            <person name="Martin F."/>
        </authorList>
    </citation>
    <scope>NUCLEOTIDE SEQUENCE [LARGE SCALE GENOMIC DNA]</scope>
    <source>
        <strain evidence="1 2">CIRM-BRFM 2984</strain>
    </source>
</reference>
<name>A0AAW0A9K4_9AGAR</name>
<keyword evidence="2" id="KW-1185">Reference proteome</keyword>
<evidence type="ECO:0000313" key="1">
    <source>
        <dbReference type="EMBL" id="KAK7005811.1"/>
    </source>
</evidence>
<organism evidence="1 2">
    <name type="scientific">Favolaschia claudopus</name>
    <dbReference type="NCBI Taxonomy" id="2862362"/>
    <lineage>
        <taxon>Eukaryota</taxon>
        <taxon>Fungi</taxon>
        <taxon>Dikarya</taxon>
        <taxon>Basidiomycota</taxon>
        <taxon>Agaricomycotina</taxon>
        <taxon>Agaricomycetes</taxon>
        <taxon>Agaricomycetidae</taxon>
        <taxon>Agaricales</taxon>
        <taxon>Marasmiineae</taxon>
        <taxon>Mycenaceae</taxon>
        <taxon>Favolaschia</taxon>
    </lineage>
</organism>
<gene>
    <name evidence="1" type="ORF">R3P38DRAFT_3039739</name>
</gene>
<accession>A0AAW0A9K4</accession>
<dbReference type="InterPro" id="IPR036291">
    <property type="entry name" value="NAD(P)-bd_dom_sf"/>
</dbReference>
<protein>
    <submittedName>
        <fullName evidence="1">NAD(P)-bd-dom domain-containing protein</fullName>
    </submittedName>
</protein>
<comment type="caution">
    <text evidence="1">The sequence shown here is derived from an EMBL/GenBank/DDBJ whole genome shotgun (WGS) entry which is preliminary data.</text>
</comment>
<sequence length="273" mass="30108">MASLNVLAFGASRNIGYMSAVRLLEKGATVTFLLRTPSAFDEDATIQRFIKSGHVRLVKGDASIEADTQRAWEAAGPQVDAVTFSVGTYPKFHLTKGFVQTPGNMVAQCLVNVLCTMPKHTYRPQPKIVVISSTGLTPSAHEALPTLLKPLYGIVLASPHKDKLAMEWFIARAAGWPWNPETDGKDPETILDDGWMQRQGLPEPGSLKNILVVRPALLTDGKSVADENGKKAYRVSEGELRGYSISRKDVSHFVVDALDRWEEFKNKRVNIAY</sequence>
<dbReference type="PANTHER" id="PTHR15020">
    <property type="entry name" value="FLAVIN REDUCTASE-RELATED"/>
    <property type="match status" value="1"/>
</dbReference>
<dbReference type="AlphaFoldDB" id="A0AAW0A9K4"/>
<dbReference type="SUPFAM" id="SSF51735">
    <property type="entry name" value="NAD(P)-binding Rossmann-fold domains"/>
    <property type="match status" value="1"/>
</dbReference>
<dbReference type="Gene3D" id="3.40.50.720">
    <property type="entry name" value="NAD(P)-binding Rossmann-like Domain"/>
    <property type="match status" value="1"/>
</dbReference>
<proteinExistence type="predicted"/>
<dbReference type="PANTHER" id="PTHR15020:SF50">
    <property type="entry name" value="UPF0659 PROTEIN YMR090W"/>
    <property type="match status" value="1"/>
</dbReference>
<dbReference type="Proteomes" id="UP001362999">
    <property type="component" value="Unassembled WGS sequence"/>
</dbReference>
<evidence type="ECO:0000313" key="2">
    <source>
        <dbReference type="Proteomes" id="UP001362999"/>
    </source>
</evidence>
<dbReference type="EMBL" id="JAWWNJ010000077">
    <property type="protein sequence ID" value="KAK7005811.1"/>
    <property type="molecule type" value="Genomic_DNA"/>
</dbReference>